<evidence type="ECO:0000313" key="1">
    <source>
        <dbReference type="EMBL" id="RXH35478.1"/>
    </source>
</evidence>
<dbReference type="AlphaFoldDB" id="A0A4Q0SCZ4"/>
<dbReference type="EMBL" id="LBJM01000071">
    <property type="protein sequence ID" value="RXH35478.1"/>
    <property type="molecule type" value="Genomic_DNA"/>
</dbReference>
<dbReference type="Proteomes" id="UP000290565">
    <property type="component" value="Unassembled WGS sequence"/>
</dbReference>
<name>A0A4Q0SCZ4_9BRAD</name>
<proteinExistence type="predicted"/>
<accession>A0A4Q0SCZ4</accession>
<organism evidence="1 2">
    <name type="scientific">Bradyrhizobium zhanjiangense</name>
    <dbReference type="NCBI Taxonomy" id="1325107"/>
    <lineage>
        <taxon>Bacteria</taxon>
        <taxon>Pseudomonadati</taxon>
        <taxon>Pseudomonadota</taxon>
        <taxon>Alphaproteobacteria</taxon>
        <taxon>Hyphomicrobiales</taxon>
        <taxon>Nitrobacteraceae</taxon>
        <taxon>Bradyrhizobium</taxon>
    </lineage>
</organism>
<protein>
    <submittedName>
        <fullName evidence="1">Uncharacterized protein</fullName>
    </submittedName>
</protein>
<dbReference type="RefSeq" id="WP_206734355.1">
    <property type="nucleotide sequence ID" value="NZ_LBJM01000071.1"/>
</dbReference>
<comment type="caution">
    <text evidence="1">The sequence shown here is derived from an EMBL/GenBank/DDBJ whole genome shotgun (WGS) entry which is preliminary data.</text>
</comment>
<gene>
    <name evidence="1" type="ORF">XH94_25920</name>
</gene>
<evidence type="ECO:0000313" key="2">
    <source>
        <dbReference type="Proteomes" id="UP000290565"/>
    </source>
</evidence>
<sequence length="209" mass="23663">MVLLNGAGDLVEEFLKELAATDGDDALLDLCRRCNLHGTPMVFAGDEGRYYHFRKRIAQKFDISFHEVFITGSAKLGFSPHKRKADVALISSALYERIMSFIHDYQMQLRENRKAVSSRELSDYHLFLEYGAIGWMRPDLLPTSFRGHDLKRDWFDFFDSISHGKSEVGNFKVTAGAFKSYSHLERYTVSGLRALKSSLQVGALNAAAN</sequence>
<reference evidence="1 2" key="1">
    <citation type="submission" date="2015-04" db="EMBL/GenBank/DDBJ databases">
        <title>Comparative genomics of rhizobia nodulating Arachis hypogaea in China.</title>
        <authorList>
            <person name="Li Y."/>
        </authorList>
    </citation>
    <scope>NUCLEOTIDE SEQUENCE [LARGE SCALE GENOMIC DNA]</scope>
    <source>
        <strain evidence="1 2">CCBAU 51787</strain>
    </source>
</reference>